<keyword evidence="3" id="KW-1185">Reference proteome</keyword>
<evidence type="ECO:0000313" key="3">
    <source>
        <dbReference type="Proteomes" id="UP000292919"/>
    </source>
</evidence>
<dbReference type="Proteomes" id="UP000292919">
    <property type="component" value="Unassembled WGS sequence"/>
</dbReference>
<proteinExistence type="predicted"/>
<protein>
    <submittedName>
        <fullName evidence="2">Uncharacterized protein</fullName>
    </submittedName>
</protein>
<comment type="caution">
    <text evidence="2">The sequence shown here is derived from an EMBL/GenBank/DDBJ whole genome shotgun (WGS) entry which is preliminary data.</text>
</comment>
<name>A0A6H3FC84_9BACT</name>
<organism evidence="2 3">
    <name type="scientific">Desulfovibrio legallii</name>
    <dbReference type="NCBI Taxonomy" id="571438"/>
    <lineage>
        <taxon>Bacteria</taxon>
        <taxon>Pseudomonadati</taxon>
        <taxon>Thermodesulfobacteriota</taxon>
        <taxon>Desulfovibrionia</taxon>
        <taxon>Desulfovibrionales</taxon>
        <taxon>Desulfovibrionaceae</taxon>
        <taxon>Desulfovibrio</taxon>
    </lineage>
</organism>
<feature type="chain" id="PRO_5026190583" evidence="1">
    <location>
        <begin position="22"/>
        <end position="155"/>
    </location>
</feature>
<dbReference type="AlphaFoldDB" id="A0A6H3FC84"/>
<sequence length="155" mass="16894">MLRSGLLLFALVFCLVGAAQAKEYQFTFVTMDIPDSCHFMPREGAIFVQDDNNHFFTLDIKPVDAATDPAAYAATLAANQNGGAVRAADGAWSFNVTGRSVPYAVTVLADADHMITMYTDMRRAQWPEDLKTALNSAKGKDPAVDALLRRIIAVH</sequence>
<keyword evidence="1" id="KW-0732">Signal</keyword>
<gene>
    <name evidence="2" type="ORF">EB812_06320</name>
</gene>
<feature type="signal peptide" evidence="1">
    <location>
        <begin position="1"/>
        <end position="21"/>
    </location>
</feature>
<evidence type="ECO:0000313" key="2">
    <source>
        <dbReference type="EMBL" id="TBH79898.1"/>
    </source>
</evidence>
<reference evidence="2 3" key="1">
    <citation type="submission" date="2018-12" db="EMBL/GenBank/DDBJ databases">
        <title>First genome draft of Desulfovibrio legallis sp. nov.</title>
        <authorList>
            <person name="Ben Dhia O."/>
            <person name="Najjari A."/>
            <person name="Ferjani R."/>
            <person name="Fhoula I."/>
            <person name="Fardeau M.-L."/>
            <person name="Boudabbous A."/>
            <person name="Ouzari H.I."/>
        </authorList>
    </citation>
    <scope>NUCLEOTIDE SEQUENCE [LARGE SCALE GENOMIC DNA]</scope>
    <source>
        <strain evidence="2 3">H1T</strain>
    </source>
</reference>
<dbReference type="RefSeq" id="WP_118229152.1">
    <property type="nucleotide sequence ID" value="NZ_DBFBQU010000279.1"/>
</dbReference>
<evidence type="ECO:0000256" key="1">
    <source>
        <dbReference type="SAM" id="SignalP"/>
    </source>
</evidence>
<dbReference type="EMBL" id="SIXC01000006">
    <property type="protein sequence ID" value="TBH79898.1"/>
    <property type="molecule type" value="Genomic_DNA"/>
</dbReference>
<accession>A0A6H3FC84</accession>